<evidence type="ECO:0000256" key="1">
    <source>
        <dbReference type="SAM" id="MobiDB-lite"/>
    </source>
</evidence>
<gene>
    <name evidence="3" type="ORF">Pan181_46430</name>
</gene>
<feature type="signal peptide" evidence="2">
    <location>
        <begin position="1"/>
        <end position="22"/>
    </location>
</feature>
<keyword evidence="2" id="KW-0732">Signal</keyword>
<dbReference type="AlphaFoldDB" id="A0A518AUK6"/>
<dbReference type="InterPro" id="IPR011990">
    <property type="entry name" value="TPR-like_helical_dom_sf"/>
</dbReference>
<dbReference type="SUPFAM" id="SSF48452">
    <property type="entry name" value="TPR-like"/>
    <property type="match status" value="1"/>
</dbReference>
<dbReference type="OrthoDB" id="259168at2"/>
<keyword evidence="4" id="KW-1185">Reference proteome</keyword>
<name>A0A518AUK6_9BACT</name>
<protein>
    <recommendedName>
        <fullName evidence="5">Tetratricopeptide repeat protein</fullName>
    </recommendedName>
</protein>
<dbReference type="KEGG" id="amuc:Pan181_46430"/>
<reference evidence="3 4" key="1">
    <citation type="submission" date="2019-02" db="EMBL/GenBank/DDBJ databases">
        <title>Deep-cultivation of Planctomycetes and their phenomic and genomic characterization uncovers novel biology.</title>
        <authorList>
            <person name="Wiegand S."/>
            <person name="Jogler M."/>
            <person name="Boedeker C."/>
            <person name="Pinto D."/>
            <person name="Vollmers J."/>
            <person name="Rivas-Marin E."/>
            <person name="Kohn T."/>
            <person name="Peeters S.H."/>
            <person name="Heuer A."/>
            <person name="Rast P."/>
            <person name="Oberbeckmann S."/>
            <person name="Bunk B."/>
            <person name="Jeske O."/>
            <person name="Meyerdierks A."/>
            <person name="Storesund J.E."/>
            <person name="Kallscheuer N."/>
            <person name="Luecker S."/>
            <person name="Lage O.M."/>
            <person name="Pohl T."/>
            <person name="Merkel B.J."/>
            <person name="Hornburger P."/>
            <person name="Mueller R.-W."/>
            <person name="Bruemmer F."/>
            <person name="Labrenz M."/>
            <person name="Spormann A.M."/>
            <person name="Op den Camp H."/>
            <person name="Overmann J."/>
            <person name="Amann R."/>
            <person name="Jetten M.S.M."/>
            <person name="Mascher T."/>
            <person name="Medema M.H."/>
            <person name="Devos D.P."/>
            <person name="Kaster A.-K."/>
            <person name="Ovreas L."/>
            <person name="Rohde M."/>
            <person name="Galperin M.Y."/>
            <person name="Jogler C."/>
        </authorList>
    </citation>
    <scope>NUCLEOTIDE SEQUENCE [LARGE SCALE GENOMIC DNA]</scope>
    <source>
        <strain evidence="3 4">Pan181</strain>
    </source>
</reference>
<sequence length="415" mass="46597" precursor="true">MRLLYCFLVLFGLLISNAPAFGQESSAVDPQVQAFAEHVAELIKQGDPKAIEAVCDIKYDFRQIAGDTEFHFQDKEKWIQSLTEKAKLLPPLHTPLLFPEQTVESCQLISVRKVKDSHLAIERVFTDDGTLTYLWLTISPKEAGSFAVVACESTLSGGEISAFIRMLLTRYAPWETPDGMISDQAENAPALSLEKRYVYGMLQALKKMDLLSVTQLYMQLPPEIQDLQSQPLIAMVALQSALKLNEVAQSQQIEGLKQFSANTIQRAVQQCPKSPSIAFYSWDWFLENGQPDVALEQLQVLKQEIGNDPYLALNEAEVLVAKGETQEGYELVKQAMKSLGDIQTCYLIAASIYARGGDYKSTTHWLEQAEIKFDTKYHLDDLSDTAWKSFIESREYQEWQSKSSKPAAGDESSEP</sequence>
<feature type="region of interest" description="Disordered" evidence="1">
    <location>
        <begin position="396"/>
        <end position="415"/>
    </location>
</feature>
<evidence type="ECO:0008006" key="5">
    <source>
        <dbReference type="Google" id="ProtNLM"/>
    </source>
</evidence>
<dbReference type="RefSeq" id="WP_145250340.1">
    <property type="nucleotide sequence ID" value="NZ_CP036278.1"/>
</dbReference>
<dbReference type="Proteomes" id="UP000315750">
    <property type="component" value="Chromosome"/>
</dbReference>
<feature type="chain" id="PRO_5021838160" description="Tetratricopeptide repeat protein" evidence="2">
    <location>
        <begin position="23"/>
        <end position="415"/>
    </location>
</feature>
<accession>A0A518AUK6</accession>
<dbReference type="EMBL" id="CP036278">
    <property type="protein sequence ID" value="QDU58408.1"/>
    <property type="molecule type" value="Genomic_DNA"/>
</dbReference>
<evidence type="ECO:0000313" key="3">
    <source>
        <dbReference type="EMBL" id="QDU58408.1"/>
    </source>
</evidence>
<organism evidence="3 4">
    <name type="scientific">Aeoliella mucimassa</name>
    <dbReference type="NCBI Taxonomy" id="2527972"/>
    <lineage>
        <taxon>Bacteria</taxon>
        <taxon>Pseudomonadati</taxon>
        <taxon>Planctomycetota</taxon>
        <taxon>Planctomycetia</taxon>
        <taxon>Pirellulales</taxon>
        <taxon>Lacipirellulaceae</taxon>
        <taxon>Aeoliella</taxon>
    </lineage>
</organism>
<evidence type="ECO:0000313" key="4">
    <source>
        <dbReference type="Proteomes" id="UP000315750"/>
    </source>
</evidence>
<evidence type="ECO:0000256" key="2">
    <source>
        <dbReference type="SAM" id="SignalP"/>
    </source>
</evidence>
<proteinExistence type="predicted"/>
<dbReference type="Gene3D" id="1.25.40.10">
    <property type="entry name" value="Tetratricopeptide repeat domain"/>
    <property type="match status" value="1"/>
</dbReference>